<evidence type="ECO:0008006" key="3">
    <source>
        <dbReference type="Google" id="ProtNLM"/>
    </source>
</evidence>
<evidence type="ECO:0000313" key="2">
    <source>
        <dbReference type="Proteomes" id="UP001430953"/>
    </source>
</evidence>
<evidence type="ECO:0000313" key="1">
    <source>
        <dbReference type="EMBL" id="KAL0104666.1"/>
    </source>
</evidence>
<gene>
    <name evidence="1" type="ORF">PUN28_017426</name>
</gene>
<reference evidence="1 2" key="1">
    <citation type="submission" date="2023-03" db="EMBL/GenBank/DDBJ databases">
        <title>High recombination rates correlate with genetic variation in Cardiocondyla obscurior ants.</title>
        <authorList>
            <person name="Errbii M."/>
        </authorList>
    </citation>
    <scope>NUCLEOTIDE SEQUENCE [LARGE SCALE GENOMIC DNA]</scope>
    <source>
        <strain evidence="1">Alpha-2009</strain>
        <tissue evidence="1">Whole body</tissue>
    </source>
</reference>
<comment type="caution">
    <text evidence="1">The sequence shown here is derived from an EMBL/GenBank/DDBJ whole genome shotgun (WGS) entry which is preliminary data.</text>
</comment>
<accession>A0AAW2EQK3</accession>
<proteinExistence type="predicted"/>
<dbReference type="EMBL" id="JADYXP020000020">
    <property type="protein sequence ID" value="KAL0104666.1"/>
    <property type="molecule type" value="Genomic_DNA"/>
</dbReference>
<name>A0AAW2EQK3_9HYME</name>
<organism evidence="1 2">
    <name type="scientific">Cardiocondyla obscurior</name>
    <dbReference type="NCBI Taxonomy" id="286306"/>
    <lineage>
        <taxon>Eukaryota</taxon>
        <taxon>Metazoa</taxon>
        <taxon>Ecdysozoa</taxon>
        <taxon>Arthropoda</taxon>
        <taxon>Hexapoda</taxon>
        <taxon>Insecta</taxon>
        <taxon>Pterygota</taxon>
        <taxon>Neoptera</taxon>
        <taxon>Endopterygota</taxon>
        <taxon>Hymenoptera</taxon>
        <taxon>Apocrita</taxon>
        <taxon>Aculeata</taxon>
        <taxon>Formicoidea</taxon>
        <taxon>Formicidae</taxon>
        <taxon>Myrmicinae</taxon>
        <taxon>Cardiocondyla</taxon>
    </lineage>
</organism>
<dbReference type="AlphaFoldDB" id="A0AAW2EQK3"/>
<keyword evidence="2" id="KW-1185">Reference proteome</keyword>
<dbReference type="Proteomes" id="UP001430953">
    <property type="component" value="Unassembled WGS sequence"/>
</dbReference>
<protein>
    <recommendedName>
        <fullName evidence="3">Secreted protein</fullName>
    </recommendedName>
</protein>
<sequence length="83" mass="9438">MCMCVCVRACTMTSSAVHVVDFSKPLERRKCCARLAYVTLAWYASNLTRSECVGVLRNTETKITKKNRTEVLPVAISTFRRYV</sequence>